<protein>
    <recommendedName>
        <fullName evidence="3">DUF4240 domain-containing protein</fullName>
    </recommendedName>
</protein>
<comment type="caution">
    <text evidence="1">The sequence shown here is derived from an EMBL/GenBank/DDBJ whole genome shotgun (WGS) entry which is preliminary data.</text>
</comment>
<dbReference type="Proteomes" id="UP000006402">
    <property type="component" value="Unassembled WGS sequence"/>
</dbReference>
<accession>A0AAV3GYC9</accession>
<gene>
    <name evidence="1" type="ORF">HMPREF1378_00711</name>
</gene>
<reference evidence="1 2" key="1">
    <citation type="submission" date="2012-04" db="EMBL/GenBank/DDBJ databases">
        <authorList>
            <person name="Weinstock G."/>
            <person name="Sodergren E."/>
            <person name="Lobos E.A."/>
            <person name="Fulton L."/>
            <person name="Fulton R."/>
            <person name="Courtney L."/>
            <person name="Fronick C."/>
            <person name="O'Laughlin M."/>
            <person name="Godfrey J."/>
            <person name="Wilson R.M."/>
            <person name="Miner T."/>
            <person name="Farmer C."/>
            <person name="Delehaunty K."/>
            <person name="Cordes M."/>
            <person name="Minx P."/>
            <person name="Tomlinson C."/>
            <person name="Chen J."/>
            <person name="Wollam A."/>
            <person name="Pepin K.H."/>
            <person name="Bhonagiri V."/>
            <person name="Zhang X."/>
            <person name="Suruliraj S."/>
            <person name="Warren W."/>
            <person name="Mitreva M."/>
            <person name="Mardis E.R."/>
            <person name="Wilson R.K."/>
        </authorList>
    </citation>
    <scope>NUCLEOTIDE SEQUENCE [LARGE SCALE GENOMIC DNA]</scope>
    <source>
        <strain evidence="1 2">R496</strain>
    </source>
</reference>
<proteinExistence type="predicted"/>
<sequence>MNENKMVLSEYARLRTINWLNGMQSSGAFDGFDEENMDFESLSNEDIRYYFIEWYFTEPDEEVEDEQELILERQSILCSEQDSKRLYGLYDLQLNGLKAQYVADSFDDMVGQGADRVVTYSEDDEEEWENYSDDEICFNDGYMPIEITEEEYDKVSDSDEIGMCTVVSGLDIDVQRVEVAYQKMKERIKSIVES</sequence>
<evidence type="ECO:0000313" key="2">
    <source>
        <dbReference type="Proteomes" id="UP000006402"/>
    </source>
</evidence>
<dbReference type="RefSeq" id="WP_002350596.1">
    <property type="nucleotide sequence ID" value="NZ_JH808541.1"/>
</dbReference>
<name>A0AAV3GYC9_ENTFC</name>
<organism evidence="1 2">
    <name type="scientific">Enterococcus faecium R496</name>
    <dbReference type="NCBI Taxonomy" id="1134836"/>
    <lineage>
        <taxon>Bacteria</taxon>
        <taxon>Bacillati</taxon>
        <taxon>Bacillota</taxon>
        <taxon>Bacilli</taxon>
        <taxon>Lactobacillales</taxon>
        <taxon>Enterococcaceae</taxon>
        <taxon>Enterococcus</taxon>
    </lineage>
</organism>
<dbReference type="AlphaFoldDB" id="A0AAV3GYC9"/>
<dbReference type="EMBL" id="AMAH01000055">
    <property type="protein sequence ID" value="EJX54521.1"/>
    <property type="molecule type" value="Genomic_DNA"/>
</dbReference>
<evidence type="ECO:0000313" key="1">
    <source>
        <dbReference type="EMBL" id="EJX54521.1"/>
    </source>
</evidence>
<evidence type="ECO:0008006" key="3">
    <source>
        <dbReference type="Google" id="ProtNLM"/>
    </source>
</evidence>